<dbReference type="Pfam" id="PF12760">
    <property type="entry name" value="Zn_ribbon_IS1595"/>
    <property type="match status" value="1"/>
</dbReference>
<dbReference type="KEGG" id="lmu:LBLM1_02530"/>
<dbReference type="Proteomes" id="UP000003645">
    <property type="component" value="Chromosome"/>
</dbReference>
<protein>
    <submittedName>
        <fullName evidence="2">Transposase</fullName>
    </submittedName>
</protein>
<evidence type="ECO:0000313" key="2">
    <source>
        <dbReference type="EMBL" id="AJT49887.1"/>
    </source>
</evidence>
<dbReference type="KEGG" id="lmu:LBLM1_01455"/>
<organism evidence="2 4">
    <name type="scientific">Limosilactobacillus mucosae LM1</name>
    <dbReference type="NCBI Taxonomy" id="1130798"/>
    <lineage>
        <taxon>Bacteria</taxon>
        <taxon>Bacillati</taxon>
        <taxon>Bacillota</taxon>
        <taxon>Bacilli</taxon>
        <taxon>Lactobacillales</taxon>
        <taxon>Lactobacillaceae</taxon>
        <taxon>Limosilactobacillus</taxon>
    </lineage>
</organism>
<dbReference type="InterPro" id="IPR024445">
    <property type="entry name" value="Tnp_ISXO2-like"/>
</dbReference>
<sequence>MPTIKDALDIIGKLTVAEQESLKTMLLSPAFVKSLNIEDFVAKERFANGRVCPLCGCIHVVRNGHRKDGTQRYVCKDCGKSFVIATNSIVSGTRKDLSVWEQYIDCMMNGLSIRKTAVACGIHRNTAFLWRHKILDALQNMADDVTLDGIIEADETFFAISYKGNHSKSKTFAMPRKAHKRGHSTHIRGLSQEKVCVPCAVNRNGLSISKITNTGRVSTRDLHHIYDGRIKTNSTLVTDKMNSYVRFTNANGIDLVQLKTGKAKKGIYNIQHINSYHSQLKRFMRGFNGVSTKYLNNYLVWNNLVNYAKESDMEKRNIFLTFVLATLKTAKCRDLSNRPAVPLVA</sequence>
<accession>A0A0D4CI99</accession>
<dbReference type="Pfam" id="PF12762">
    <property type="entry name" value="DDE_Tnp_IS1595"/>
    <property type="match status" value="1"/>
</dbReference>
<dbReference type="AlphaFoldDB" id="A0A0D4CI99"/>
<dbReference type="EMBL" id="CP011013">
    <property type="protein sequence ID" value="AJT49887.1"/>
    <property type="molecule type" value="Genomic_DNA"/>
</dbReference>
<dbReference type="PANTHER" id="PTHR33293:SF2">
    <property type="entry name" value="TRANSPOSASE"/>
    <property type="match status" value="1"/>
</dbReference>
<feature type="domain" description="ISXO2-like transposase" evidence="1">
    <location>
        <begin position="146"/>
        <end position="303"/>
    </location>
</feature>
<evidence type="ECO:0000313" key="3">
    <source>
        <dbReference type="EMBL" id="AJT50061.1"/>
    </source>
</evidence>
<evidence type="ECO:0000313" key="4">
    <source>
        <dbReference type="Proteomes" id="UP000003645"/>
    </source>
</evidence>
<evidence type="ECO:0000259" key="1">
    <source>
        <dbReference type="SMART" id="SM01126"/>
    </source>
</evidence>
<reference evidence="2 4" key="1">
    <citation type="journal article" date="2012" name="J. Bacteriol.">
        <title>Genome sequence of Lactobacillus mucosae LM1, isolated from piglet feces.</title>
        <authorList>
            <person name="Lee J.H."/>
            <person name="Valeriano V.D."/>
            <person name="Shin Y.R."/>
            <person name="Chae J.P."/>
            <person name="Kim G.B."/>
            <person name="Ham J.S."/>
            <person name="Chun J."/>
            <person name="Kang D.K."/>
        </authorList>
    </citation>
    <scope>NUCLEOTIDE SEQUENCE [LARGE SCALE GENOMIC DNA]</scope>
    <source>
        <strain evidence="2 4">LM1</strain>
    </source>
</reference>
<reference evidence="2" key="2">
    <citation type="submission" date="2015-03" db="EMBL/GenBank/DDBJ databases">
        <authorList>
            <person name="Kang D.-K."/>
            <person name="Lee J.H."/>
            <person name="Valeriano V.D."/>
            <person name="Shin Y.-R."/>
            <person name="Chae J.P."/>
            <person name="Kim G.-B."/>
            <person name="Ham J.-S."/>
            <person name="Chun J."/>
        </authorList>
    </citation>
    <scope>NUCLEOTIDE SEQUENCE</scope>
    <source>
        <strain evidence="2">LM1</strain>
    </source>
</reference>
<dbReference type="OrthoDB" id="9802985at2"/>
<dbReference type="RefSeq" id="WP_002837184.1">
    <property type="nucleotide sequence ID" value="NZ_CP011013.1"/>
</dbReference>
<dbReference type="PANTHER" id="PTHR33293">
    <property type="entry name" value="INSERTION ELEMENT IS1 1 PROTEIN INSB-RELATED"/>
    <property type="match status" value="1"/>
</dbReference>
<dbReference type="STRING" id="1130798.LBLM1_01455"/>
<keyword evidence="4" id="KW-1185">Reference proteome</keyword>
<name>A0A0D4CI99_LIMMU</name>
<dbReference type="InterPro" id="IPR051354">
    <property type="entry name" value="Transposase_27_IS1"/>
</dbReference>
<dbReference type="InterPro" id="IPR024442">
    <property type="entry name" value="Transposase_Zn_ribbon"/>
</dbReference>
<dbReference type="EMBL" id="CP011013">
    <property type="protein sequence ID" value="AJT50061.1"/>
    <property type="molecule type" value="Genomic_DNA"/>
</dbReference>
<dbReference type="GeneID" id="83058999"/>
<proteinExistence type="predicted"/>
<dbReference type="NCBIfam" id="NF033547">
    <property type="entry name" value="transpos_IS1595"/>
    <property type="match status" value="1"/>
</dbReference>
<dbReference type="SMART" id="SM01126">
    <property type="entry name" value="DDE_Tnp_IS1595"/>
    <property type="match status" value="1"/>
</dbReference>
<gene>
    <name evidence="2" type="ORF">LBLM1_01455</name>
    <name evidence="3" type="ORF">LBLM1_02530</name>
</gene>
<dbReference type="HOGENOM" id="CLU_048546_0_1_9"/>